<keyword evidence="7" id="KW-0686">Riboflavin biosynthesis</keyword>
<dbReference type="InterPro" id="IPR017938">
    <property type="entry name" value="Riboflavin_synthase-like_b-brl"/>
</dbReference>
<feature type="domain" description="Lumazine-binding" evidence="11">
    <location>
        <begin position="104"/>
        <end position="202"/>
    </location>
</feature>
<keyword evidence="8" id="KW-0808">Transferase</keyword>
<evidence type="ECO:0000256" key="3">
    <source>
        <dbReference type="ARBA" id="ARBA00004887"/>
    </source>
</evidence>
<organism evidence="12 13">
    <name type="scientific">Zygotorulaspora mrakii</name>
    <name type="common">Zygosaccharomyces mrakii</name>
    <dbReference type="NCBI Taxonomy" id="42260"/>
    <lineage>
        <taxon>Eukaryota</taxon>
        <taxon>Fungi</taxon>
        <taxon>Dikarya</taxon>
        <taxon>Ascomycota</taxon>
        <taxon>Saccharomycotina</taxon>
        <taxon>Saccharomycetes</taxon>
        <taxon>Saccharomycetales</taxon>
        <taxon>Saccharomycetaceae</taxon>
        <taxon>Zygotorulaspora</taxon>
    </lineage>
</organism>
<dbReference type="PIRSF" id="PIRSF000498">
    <property type="entry name" value="Riboflavin_syn_A"/>
    <property type="match status" value="1"/>
</dbReference>
<dbReference type="NCBIfam" id="NF006767">
    <property type="entry name" value="PRK09289.1"/>
    <property type="match status" value="1"/>
</dbReference>
<dbReference type="RefSeq" id="XP_037145526.1">
    <property type="nucleotide sequence ID" value="XM_037289631.1"/>
</dbReference>
<dbReference type="KEGG" id="zmk:HG535_0F03110"/>
<dbReference type="PROSITE" id="PS51177">
    <property type="entry name" value="LUMAZINE_BIND"/>
    <property type="match status" value="2"/>
</dbReference>
<evidence type="ECO:0000259" key="11">
    <source>
        <dbReference type="PROSITE" id="PS51177"/>
    </source>
</evidence>
<proteinExistence type="predicted"/>
<gene>
    <name evidence="12" type="ORF">HG535_0F03110</name>
</gene>
<evidence type="ECO:0000256" key="5">
    <source>
        <dbReference type="ARBA" id="ARBA00012827"/>
    </source>
</evidence>
<evidence type="ECO:0000256" key="8">
    <source>
        <dbReference type="ARBA" id="ARBA00022679"/>
    </source>
</evidence>
<evidence type="ECO:0000256" key="1">
    <source>
        <dbReference type="ARBA" id="ARBA00000968"/>
    </source>
</evidence>
<evidence type="ECO:0000256" key="4">
    <source>
        <dbReference type="ARBA" id="ARBA00011233"/>
    </source>
</evidence>
<dbReference type="InterPro" id="IPR001783">
    <property type="entry name" value="Lumazine-bd"/>
</dbReference>
<dbReference type="OrthoDB" id="10258924at2759"/>
<protein>
    <recommendedName>
        <fullName evidence="6">Riboflavin synthase</fullName>
        <ecNumber evidence="5">2.5.1.9</ecNumber>
    </recommendedName>
</protein>
<dbReference type="AlphaFoldDB" id="A0A7H9B5E4"/>
<keyword evidence="13" id="KW-1185">Reference proteome</keyword>
<dbReference type="CDD" id="cd00402">
    <property type="entry name" value="Riboflavin_synthase_like"/>
    <property type="match status" value="1"/>
</dbReference>
<evidence type="ECO:0000256" key="10">
    <source>
        <dbReference type="PROSITE-ProRule" id="PRU00524"/>
    </source>
</evidence>
<dbReference type="PANTHER" id="PTHR21098:SF0">
    <property type="entry name" value="RIBOFLAVIN SYNTHASE"/>
    <property type="match status" value="1"/>
</dbReference>
<dbReference type="Proteomes" id="UP000509704">
    <property type="component" value="Chromosome 6"/>
</dbReference>
<feature type="repeat" description="Lumazine-binding" evidence="10">
    <location>
        <begin position="1"/>
        <end position="103"/>
    </location>
</feature>
<evidence type="ECO:0000256" key="2">
    <source>
        <dbReference type="ARBA" id="ARBA00002803"/>
    </source>
</evidence>
<dbReference type="Gene3D" id="2.40.30.20">
    <property type="match status" value="2"/>
</dbReference>
<evidence type="ECO:0000313" key="13">
    <source>
        <dbReference type="Proteomes" id="UP000509704"/>
    </source>
</evidence>
<feature type="domain" description="Lumazine-binding" evidence="11">
    <location>
        <begin position="1"/>
        <end position="103"/>
    </location>
</feature>
<dbReference type="NCBIfam" id="TIGR00187">
    <property type="entry name" value="ribE"/>
    <property type="match status" value="1"/>
</dbReference>
<keyword evidence="9" id="KW-0677">Repeat</keyword>
<reference evidence="12 13" key="1">
    <citation type="submission" date="2020-07" db="EMBL/GenBank/DDBJ databases">
        <title>The yeast mating-type switching endonuclease HO is a domesticated member of an unorthodox homing genetic element family.</title>
        <authorList>
            <person name="Coughlan A.Y."/>
            <person name="Lombardi L."/>
            <person name="Braun-Galleani S."/>
            <person name="Martos A.R."/>
            <person name="Galeote V."/>
            <person name="Bigey F."/>
            <person name="Dequin S."/>
            <person name="Byrne K.P."/>
            <person name="Wolfe K.H."/>
        </authorList>
    </citation>
    <scope>NUCLEOTIDE SEQUENCE [LARGE SCALE GENOMIC DNA]</scope>
    <source>
        <strain evidence="12 13">NRRL Y-6702</strain>
    </source>
</reference>
<dbReference type="EMBL" id="CP058609">
    <property type="protein sequence ID" value="QLG73800.1"/>
    <property type="molecule type" value="Genomic_DNA"/>
</dbReference>
<dbReference type="FunFam" id="2.40.30.20:FF:000004">
    <property type="entry name" value="Riboflavin synthase, alpha subunit"/>
    <property type="match status" value="1"/>
</dbReference>
<dbReference type="FunFam" id="2.40.30.20:FF:000006">
    <property type="entry name" value="Riboflavin synthase, alpha subunit"/>
    <property type="match status" value="1"/>
</dbReference>
<evidence type="ECO:0000313" key="12">
    <source>
        <dbReference type="EMBL" id="QLG73800.1"/>
    </source>
</evidence>
<dbReference type="InterPro" id="IPR023366">
    <property type="entry name" value="ATP_synth_asu-like_sf"/>
</dbReference>
<comment type="function">
    <text evidence="2">Catalyzes the dismutation of two molecules of 6,7-dimethyl-8-ribityllumazine, resulting in the formation of riboflavin and 5-amino-6-(D-ribitylamino)uracil.</text>
</comment>
<dbReference type="GO" id="GO:0009231">
    <property type="term" value="P:riboflavin biosynthetic process"/>
    <property type="evidence" value="ECO:0007669"/>
    <property type="project" value="UniProtKB-KW"/>
</dbReference>
<dbReference type="EC" id="2.5.1.9" evidence="5"/>
<dbReference type="GeneID" id="59237559"/>
<accession>A0A7H9B5E4</accession>
<comment type="pathway">
    <text evidence="3">Cofactor biosynthesis; riboflavin biosynthesis; riboflavin from 2-hydroxy-3-oxobutyl phosphate and 5-amino-6-(D-ribitylamino)uracil: step 2/2.</text>
</comment>
<name>A0A7H9B5E4_ZYGMR</name>
<dbReference type="Pfam" id="PF00677">
    <property type="entry name" value="Lum_binding"/>
    <property type="match status" value="2"/>
</dbReference>
<dbReference type="SUPFAM" id="SSF63380">
    <property type="entry name" value="Riboflavin synthase domain-like"/>
    <property type="match status" value="2"/>
</dbReference>
<dbReference type="InterPro" id="IPR026017">
    <property type="entry name" value="Lumazine-bd_dom"/>
</dbReference>
<evidence type="ECO:0000256" key="6">
    <source>
        <dbReference type="ARBA" id="ARBA00013950"/>
    </source>
</evidence>
<evidence type="ECO:0000256" key="7">
    <source>
        <dbReference type="ARBA" id="ARBA00022619"/>
    </source>
</evidence>
<dbReference type="PANTHER" id="PTHR21098">
    <property type="entry name" value="RIBOFLAVIN SYNTHASE ALPHA CHAIN"/>
    <property type="match status" value="1"/>
</dbReference>
<dbReference type="GO" id="GO:0004746">
    <property type="term" value="F:riboflavin synthase activity"/>
    <property type="evidence" value="ECO:0007669"/>
    <property type="project" value="UniProtKB-EC"/>
</dbReference>
<evidence type="ECO:0000256" key="9">
    <source>
        <dbReference type="ARBA" id="ARBA00022737"/>
    </source>
</evidence>
<comment type="subunit">
    <text evidence="4">Homotrimer.</text>
</comment>
<sequence>MFTGIVEHIGTVLGYQAFDDTASGGNGVSITIGNAKPILLDCHIGDSIAVNGVCLTVTEFNEDTFKVGISPETIKRTNVASWQQGAKVNLERAVSQDVRFGGHYVQGHVDTVATIESRKSEGNSIIFGFKLRDPQLEKYIVEKGFICIDGTSLTVTDVLSDGTFFISMIKHTQENVIMPFKKTNEEVNIEVDLTGKVIEKQIQVTLDNQIKNEDSPLNKLVGKIIEEKLEKYLNGRT</sequence>
<comment type="catalytic activity">
    <reaction evidence="1">
        <text>2 6,7-dimethyl-8-(1-D-ribityl)lumazine + H(+) = 5-amino-6-(D-ribitylamino)uracil + riboflavin</text>
        <dbReference type="Rhea" id="RHEA:20772"/>
        <dbReference type="ChEBI" id="CHEBI:15378"/>
        <dbReference type="ChEBI" id="CHEBI:15934"/>
        <dbReference type="ChEBI" id="CHEBI:57986"/>
        <dbReference type="ChEBI" id="CHEBI:58201"/>
        <dbReference type="EC" id="2.5.1.9"/>
    </reaction>
</comment>
<feature type="repeat" description="Lumazine-binding" evidence="10">
    <location>
        <begin position="104"/>
        <end position="202"/>
    </location>
</feature>